<evidence type="ECO:0000313" key="1">
    <source>
        <dbReference type="EMBL" id="PWK55417.1"/>
    </source>
</evidence>
<accession>A0A316GKS3</accession>
<dbReference type="EMBL" id="QGGV01000007">
    <property type="protein sequence ID" value="PWK55417.1"/>
    <property type="molecule type" value="Genomic_DNA"/>
</dbReference>
<dbReference type="OrthoDB" id="7867624at2"/>
<comment type="caution">
    <text evidence="1">The sequence shown here is derived from an EMBL/GenBank/DDBJ whole genome shotgun (WGS) entry which is preliminary data.</text>
</comment>
<gene>
    <name evidence="1" type="ORF">C8D95_10783</name>
</gene>
<proteinExistence type="predicted"/>
<organism evidence="1 2">
    <name type="scientific">Silicimonas algicola</name>
    <dbReference type="NCBI Taxonomy" id="1826607"/>
    <lineage>
        <taxon>Bacteria</taxon>
        <taxon>Pseudomonadati</taxon>
        <taxon>Pseudomonadota</taxon>
        <taxon>Alphaproteobacteria</taxon>
        <taxon>Rhodobacterales</taxon>
        <taxon>Paracoccaceae</taxon>
    </lineage>
</organism>
<evidence type="ECO:0000313" key="2">
    <source>
        <dbReference type="Proteomes" id="UP000245390"/>
    </source>
</evidence>
<dbReference type="Proteomes" id="UP000245390">
    <property type="component" value="Unassembled WGS sequence"/>
</dbReference>
<protein>
    <submittedName>
        <fullName evidence="1">Uncharacterized protein</fullName>
    </submittedName>
</protein>
<dbReference type="AlphaFoldDB" id="A0A316GKS3"/>
<dbReference type="KEGG" id="salo:EF888_07880"/>
<sequence>MLVNVLDLRERPYRWSNVLAVVQAATKDNVAEDADVIHSKLGVEIDYAERDGLSVRDAVLWAERLDGMVTLYLYDRDPETPADERPL</sequence>
<reference evidence="1 2" key="1">
    <citation type="submission" date="2018-05" db="EMBL/GenBank/DDBJ databases">
        <title>Genomic Encyclopedia of Type Strains, Phase IV (KMG-IV): sequencing the most valuable type-strain genomes for metagenomic binning, comparative biology and taxonomic classification.</title>
        <authorList>
            <person name="Goeker M."/>
        </authorList>
    </citation>
    <scope>NUCLEOTIDE SEQUENCE [LARGE SCALE GENOMIC DNA]</scope>
    <source>
        <strain evidence="1 2">DSM 103371</strain>
    </source>
</reference>
<name>A0A316GKS3_9RHOB</name>
<dbReference type="RefSeq" id="WP_109760019.1">
    <property type="nucleotide sequence ID" value="NZ_CP034588.1"/>
</dbReference>
<keyword evidence="2" id="KW-1185">Reference proteome</keyword>